<keyword evidence="3 6" id="KW-0812">Transmembrane</keyword>
<feature type="transmembrane region" description="Helical" evidence="6">
    <location>
        <begin position="233"/>
        <end position="257"/>
    </location>
</feature>
<dbReference type="NCBIfam" id="TIGR00797">
    <property type="entry name" value="matE"/>
    <property type="match status" value="1"/>
</dbReference>
<protein>
    <recommendedName>
        <fullName evidence="6">Protein DETOXIFICATION</fullName>
    </recommendedName>
    <alternativeName>
        <fullName evidence="6">Multidrug and toxic compound extrusion protein</fullName>
    </alternativeName>
</protein>
<gene>
    <name evidence="8" type="ORF">CSSPTR1EN2_LOCUS9362</name>
</gene>
<feature type="compositionally biased region" description="Basic and acidic residues" evidence="7">
    <location>
        <begin position="12"/>
        <end position="23"/>
    </location>
</feature>
<reference evidence="8" key="1">
    <citation type="submission" date="2024-02" db="EMBL/GenBank/DDBJ databases">
        <authorList>
            <consortium name="ELIXIR-Norway"/>
            <consortium name="Elixir Norway"/>
        </authorList>
    </citation>
    <scope>NUCLEOTIDE SEQUENCE</scope>
</reference>
<feature type="transmembrane region" description="Helical" evidence="6">
    <location>
        <begin position="170"/>
        <end position="188"/>
    </location>
</feature>
<feature type="transmembrane region" description="Helical" evidence="6">
    <location>
        <begin position="489"/>
        <end position="515"/>
    </location>
</feature>
<feature type="transmembrane region" description="Helical" evidence="6">
    <location>
        <begin position="263"/>
        <end position="286"/>
    </location>
</feature>
<evidence type="ECO:0000256" key="1">
    <source>
        <dbReference type="ARBA" id="ARBA00004141"/>
    </source>
</evidence>
<name>A0ABP0U2J5_9BRYO</name>
<feature type="transmembrane region" description="Helical" evidence="6">
    <location>
        <begin position="388"/>
        <end position="408"/>
    </location>
</feature>
<comment type="subcellular location">
    <subcellularLocation>
        <location evidence="1">Membrane</location>
        <topology evidence="1">Multi-pass membrane protein</topology>
    </subcellularLocation>
</comment>
<evidence type="ECO:0000256" key="2">
    <source>
        <dbReference type="ARBA" id="ARBA00010199"/>
    </source>
</evidence>
<keyword evidence="5 6" id="KW-0472">Membrane</keyword>
<dbReference type="PANTHER" id="PTHR11206">
    <property type="entry name" value="MULTIDRUG RESISTANCE PROTEIN"/>
    <property type="match status" value="1"/>
</dbReference>
<keyword evidence="9" id="KW-1185">Reference proteome</keyword>
<evidence type="ECO:0000256" key="7">
    <source>
        <dbReference type="SAM" id="MobiDB-lite"/>
    </source>
</evidence>
<feature type="compositionally biased region" description="Polar residues" evidence="7">
    <location>
        <begin position="31"/>
        <end position="57"/>
    </location>
</feature>
<feature type="transmembrane region" description="Helical" evidence="6">
    <location>
        <begin position="90"/>
        <end position="113"/>
    </location>
</feature>
<evidence type="ECO:0000256" key="4">
    <source>
        <dbReference type="ARBA" id="ARBA00022989"/>
    </source>
</evidence>
<evidence type="ECO:0000256" key="5">
    <source>
        <dbReference type="ARBA" id="ARBA00023136"/>
    </source>
</evidence>
<feature type="transmembrane region" description="Helical" evidence="6">
    <location>
        <begin position="347"/>
        <end position="368"/>
    </location>
</feature>
<dbReference type="Pfam" id="PF01554">
    <property type="entry name" value="MatE"/>
    <property type="match status" value="2"/>
</dbReference>
<keyword evidence="4 6" id="KW-1133">Transmembrane helix</keyword>
<evidence type="ECO:0000256" key="6">
    <source>
        <dbReference type="RuleBase" id="RU004914"/>
    </source>
</evidence>
<feature type="transmembrane region" description="Helical" evidence="6">
    <location>
        <begin position="125"/>
        <end position="150"/>
    </location>
</feature>
<feature type="region of interest" description="Disordered" evidence="7">
    <location>
        <begin position="1"/>
        <end position="61"/>
    </location>
</feature>
<dbReference type="InterPro" id="IPR045069">
    <property type="entry name" value="MATE_euk"/>
</dbReference>
<organism evidence="8 9">
    <name type="scientific">Sphagnum troendelagicum</name>
    <dbReference type="NCBI Taxonomy" id="128251"/>
    <lineage>
        <taxon>Eukaryota</taxon>
        <taxon>Viridiplantae</taxon>
        <taxon>Streptophyta</taxon>
        <taxon>Embryophyta</taxon>
        <taxon>Bryophyta</taxon>
        <taxon>Sphagnophytina</taxon>
        <taxon>Sphagnopsida</taxon>
        <taxon>Sphagnales</taxon>
        <taxon>Sphagnaceae</taxon>
        <taxon>Sphagnum</taxon>
    </lineage>
</organism>
<dbReference type="EMBL" id="OZ019909">
    <property type="protein sequence ID" value="CAK9208795.1"/>
    <property type="molecule type" value="Genomic_DNA"/>
</dbReference>
<accession>A0ABP0U2J5</accession>
<feature type="transmembrane region" description="Helical" evidence="6">
    <location>
        <begin position="462"/>
        <end position="483"/>
    </location>
</feature>
<dbReference type="Proteomes" id="UP001497512">
    <property type="component" value="Chromosome 17"/>
</dbReference>
<comment type="similarity">
    <text evidence="2 6">Belongs to the multi antimicrobial extrusion (MATE) (TC 2.A.66.1) family.</text>
</comment>
<dbReference type="InterPro" id="IPR002528">
    <property type="entry name" value="MATE_fam"/>
</dbReference>
<proteinExistence type="inferred from homology"/>
<evidence type="ECO:0000256" key="3">
    <source>
        <dbReference type="ARBA" id="ARBA00022692"/>
    </source>
</evidence>
<evidence type="ECO:0000313" key="8">
    <source>
        <dbReference type="EMBL" id="CAK9208795.1"/>
    </source>
</evidence>
<evidence type="ECO:0000313" key="9">
    <source>
        <dbReference type="Proteomes" id="UP001497512"/>
    </source>
</evidence>
<dbReference type="CDD" id="cd13132">
    <property type="entry name" value="MATE_eukaryotic"/>
    <property type="match status" value="1"/>
</dbReference>
<sequence length="563" mass="60929">MADHSALIEPLVNKEEDGVEERPVAAPELVSSLQQQDDAAAKTTTFGKKDPSGSSSDLGHEELEMPVSLTDDESAATTAPWVWTELSKQLWLAGPMVCVNVLQYSLTLVSVMFVGHLGELELAGAALATSFAAVSGLALMLGMASALETLCGQAFGAKQYHMLGIYVQRAMVVLYITSIPVAVVWYNMTSLLRLLGQDPQIAEKSGEYARYLIPMLFAYATLQCLVKFLQTQSVVLSMAAFSVVTLFFHVLLCYLMMYTFELGFHGAAVATSISYWLNVFFLAAFIKFSPKFKQTWTSFSIEAFHDLYGFLKLAIPSAVMVCLEQWSFETVVILAGLLPNPQLETSALSICLSTSTLMYMIPFGLGAATSTRVANELGAANPRGAQRAVTTALSLALVEGILIALLLLSVRNKWGYAFTNEPEVAEYVARLCILLAILQVMDAIQGVLIGMVRGCGRQTLGAIANLGSYYLLGMPTGIVLGFVLHFNAYGLWTGILLAVASQVVLLGFLAAVCDWEKQAVNAVKRVYSSAAHATDALLLPGLHSSESQIIKQEEQILESLLVH</sequence>
<feature type="transmembrane region" description="Helical" evidence="6">
    <location>
        <begin position="208"/>
        <end position="226"/>
    </location>
</feature>